<reference evidence="3" key="1">
    <citation type="journal article" date="2011" name="J. Bacteriol.">
        <title>Complete genome sequence of the haloaromatic acid-degrading bacterium Achromobacter xylosoxidans A8.</title>
        <authorList>
            <person name="Strnad H."/>
            <person name="Ridl J."/>
            <person name="Paces J."/>
            <person name="Kolar M."/>
            <person name="Vlcek C."/>
            <person name="Paces V."/>
        </authorList>
    </citation>
    <scope>NUCLEOTIDE SEQUENCE [LARGE SCALE GENOMIC DNA]</scope>
    <source>
        <strain evidence="3">A8</strain>
        <plasmid evidence="3">pA82</plasmid>
    </source>
</reference>
<dbReference type="AlphaFoldDB" id="E3HY77"/>
<dbReference type="Proteomes" id="UP000006876">
    <property type="component" value="Plasmid pA82"/>
</dbReference>
<dbReference type="KEGG" id="axy:AXYL_06747"/>
<dbReference type="RefSeq" id="WP_013397219.1">
    <property type="nucleotide sequence ID" value="NC_014642.1"/>
</dbReference>
<keyword evidence="2" id="KW-0614">Plasmid</keyword>
<evidence type="ECO:0000313" key="2">
    <source>
        <dbReference type="EMBL" id="ADP20031.1"/>
    </source>
</evidence>
<organism evidence="2 3">
    <name type="scientific">Achromobacter xylosoxidans (strain A8)</name>
    <dbReference type="NCBI Taxonomy" id="762376"/>
    <lineage>
        <taxon>Bacteria</taxon>
        <taxon>Pseudomonadati</taxon>
        <taxon>Pseudomonadota</taxon>
        <taxon>Betaproteobacteria</taxon>
        <taxon>Burkholderiales</taxon>
        <taxon>Alcaligenaceae</taxon>
        <taxon>Achromobacter</taxon>
    </lineage>
</organism>
<accession>E3HY77</accession>
<sequence length="201" mass="21941">MNKPIVLLKRLFKMTAVHADVVTATSSEGAVREAGEQPIPDNAEHQQAWSISFRLAMLKGTHCYNKDHLDGHILHELIEEAAALHNLIAIKAGYEARTAQADCDGGPRIVCQVTIASVDKASEPNLPSHFFPGCGSDGAEFRVTEGEIPSKEAMDQLLQEWHGDCYLVHYDHHSGKGYFTMLDCDAPDSGTVISLSQRATS</sequence>
<feature type="signal peptide" evidence="1">
    <location>
        <begin position="1"/>
        <end position="19"/>
    </location>
</feature>
<dbReference type="HOGENOM" id="CLU_1357997_0_0_4"/>
<protein>
    <submittedName>
        <fullName evidence="2">Uncharacterized protein</fullName>
    </submittedName>
</protein>
<dbReference type="EMBL" id="CP002289">
    <property type="protein sequence ID" value="ADP20031.1"/>
    <property type="molecule type" value="Genomic_DNA"/>
</dbReference>
<gene>
    <name evidence="2" type="ordered locus">AXYL_06747</name>
</gene>
<proteinExistence type="predicted"/>
<dbReference type="eggNOG" id="ENOG502ZD2J">
    <property type="taxonomic scope" value="Bacteria"/>
</dbReference>
<keyword evidence="1" id="KW-0732">Signal</keyword>
<name>E3HY77_ACHXA</name>
<geneLocation type="plasmid" evidence="2 3">
    <name>pA82</name>
</geneLocation>
<evidence type="ECO:0000256" key="1">
    <source>
        <dbReference type="SAM" id="SignalP"/>
    </source>
</evidence>
<dbReference type="OrthoDB" id="6894930at2"/>
<feature type="chain" id="PRO_5003170922" evidence="1">
    <location>
        <begin position="20"/>
        <end position="201"/>
    </location>
</feature>
<evidence type="ECO:0000313" key="3">
    <source>
        <dbReference type="Proteomes" id="UP000006876"/>
    </source>
</evidence>